<evidence type="ECO:0000313" key="1">
    <source>
        <dbReference type="EMBL" id="KAJ0112276.1"/>
    </source>
</evidence>
<organism evidence="1 2">
    <name type="scientific">Pistacia atlantica</name>
    <dbReference type="NCBI Taxonomy" id="434234"/>
    <lineage>
        <taxon>Eukaryota</taxon>
        <taxon>Viridiplantae</taxon>
        <taxon>Streptophyta</taxon>
        <taxon>Embryophyta</taxon>
        <taxon>Tracheophyta</taxon>
        <taxon>Spermatophyta</taxon>
        <taxon>Magnoliopsida</taxon>
        <taxon>eudicotyledons</taxon>
        <taxon>Gunneridae</taxon>
        <taxon>Pentapetalae</taxon>
        <taxon>rosids</taxon>
        <taxon>malvids</taxon>
        <taxon>Sapindales</taxon>
        <taxon>Anacardiaceae</taxon>
        <taxon>Pistacia</taxon>
    </lineage>
</organism>
<dbReference type="Proteomes" id="UP001164250">
    <property type="component" value="Chromosome 1"/>
</dbReference>
<accession>A0ACC1C9K9</accession>
<keyword evidence="2" id="KW-1185">Reference proteome</keyword>
<dbReference type="EMBL" id="CM047897">
    <property type="protein sequence ID" value="KAJ0112276.1"/>
    <property type="molecule type" value="Genomic_DNA"/>
</dbReference>
<gene>
    <name evidence="1" type="ORF">Patl1_01334</name>
</gene>
<proteinExistence type="predicted"/>
<sequence length="59" mass="6695">MMSPTDSDREKEEGKHLQINEKEQTKLQLMKALVEKQDPSSKGGNLAKLDHQSLILSFL</sequence>
<evidence type="ECO:0000313" key="2">
    <source>
        <dbReference type="Proteomes" id="UP001164250"/>
    </source>
</evidence>
<comment type="caution">
    <text evidence="1">The sequence shown here is derived from an EMBL/GenBank/DDBJ whole genome shotgun (WGS) entry which is preliminary data.</text>
</comment>
<protein>
    <submittedName>
        <fullName evidence="1">Uncharacterized protein</fullName>
    </submittedName>
</protein>
<reference evidence="2" key="1">
    <citation type="journal article" date="2023" name="G3 (Bethesda)">
        <title>Genome assembly and association tests identify interacting loci associated with vigor, precocity, and sex in interspecific pistachio rootstocks.</title>
        <authorList>
            <person name="Palmer W."/>
            <person name="Jacygrad E."/>
            <person name="Sagayaradj S."/>
            <person name="Cavanaugh K."/>
            <person name="Han R."/>
            <person name="Bertier L."/>
            <person name="Beede B."/>
            <person name="Kafkas S."/>
            <person name="Golino D."/>
            <person name="Preece J."/>
            <person name="Michelmore R."/>
        </authorList>
    </citation>
    <scope>NUCLEOTIDE SEQUENCE [LARGE SCALE GENOMIC DNA]</scope>
</reference>
<name>A0ACC1C9K9_9ROSI</name>